<dbReference type="Proteomes" id="UP001258017">
    <property type="component" value="Unassembled WGS sequence"/>
</dbReference>
<comment type="caution">
    <text evidence="2">The sequence shown here is derived from an EMBL/GenBank/DDBJ whole genome shotgun (WGS) entry which is preliminary data.</text>
</comment>
<feature type="compositionally biased region" description="Basic and acidic residues" evidence="1">
    <location>
        <begin position="1"/>
        <end position="21"/>
    </location>
</feature>
<reference evidence="2" key="2">
    <citation type="journal article" date="2023" name="Commun. Biol.">
        <title>Intrasexual cuticular hydrocarbon dimorphism in a wasp sheds light on hydrocarbon biosynthesis genes in Hymenoptera.</title>
        <authorList>
            <person name="Moris V.C."/>
            <person name="Podsiadlowski L."/>
            <person name="Martin S."/>
            <person name="Oeyen J.P."/>
            <person name="Donath A."/>
            <person name="Petersen M."/>
            <person name="Wilbrandt J."/>
            <person name="Misof B."/>
            <person name="Liedtke D."/>
            <person name="Thamm M."/>
            <person name="Scheiner R."/>
            <person name="Schmitt T."/>
            <person name="Niehuis O."/>
        </authorList>
    </citation>
    <scope>NUCLEOTIDE SEQUENCE</scope>
    <source>
        <strain evidence="2">GBR_01_08_01A</strain>
    </source>
</reference>
<evidence type="ECO:0000313" key="3">
    <source>
        <dbReference type="Proteomes" id="UP001258017"/>
    </source>
</evidence>
<reference evidence="2" key="1">
    <citation type="submission" date="2021-08" db="EMBL/GenBank/DDBJ databases">
        <authorList>
            <person name="Misof B."/>
            <person name="Oliver O."/>
            <person name="Podsiadlowski L."/>
            <person name="Donath A."/>
            <person name="Peters R."/>
            <person name="Mayer C."/>
            <person name="Rust J."/>
            <person name="Gunkel S."/>
            <person name="Lesny P."/>
            <person name="Martin S."/>
            <person name="Oeyen J.P."/>
            <person name="Petersen M."/>
            <person name="Panagiotis P."/>
            <person name="Wilbrandt J."/>
            <person name="Tanja T."/>
        </authorList>
    </citation>
    <scope>NUCLEOTIDE SEQUENCE</scope>
    <source>
        <strain evidence="2">GBR_01_08_01A</strain>
        <tissue evidence="2">Thorax + abdomen</tissue>
    </source>
</reference>
<feature type="region of interest" description="Disordered" evidence="1">
    <location>
        <begin position="1"/>
        <end position="26"/>
    </location>
</feature>
<protein>
    <submittedName>
        <fullName evidence="2">Uncharacterized protein</fullName>
    </submittedName>
</protein>
<dbReference type="AlphaFoldDB" id="A0AAD9VTW6"/>
<dbReference type="EMBL" id="JAIFRP010000012">
    <property type="protein sequence ID" value="KAK2586609.1"/>
    <property type="molecule type" value="Genomic_DNA"/>
</dbReference>
<keyword evidence="3" id="KW-1185">Reference proteome</keyword>
<accession>A0AAD9VTW6</accession>
<gene>
    <name evidence="2" type="ORF">KPH14_011482</name>
</gene>
<sequence>MNFVQRGRELGVDSNTSDDKVSNISSTSSYVNAPNFPDVRLATLWIDIAILTSSDARCVNRSVFMLSSAM</sequence>
<name>A0AAD9VTW6_9HYME</name>
<evidence type="ECO:0000313" key="2">
    <source>
        <dbReference type="EMBL" id="KAK2586609.1"/>
    </source>
</evidence>
<evidence type="ECO:0000256" key="1">
    <source>
        <dbReference type="SAM" id="MobiDB-lite"/>
    </source>
</evidence>
<organism evidence="2 3">
    <name type="scientific">Odynerus spinipes</name>
    <dbReference type="NCBI Taxonomy" id="1348599"/>
    <lineage>
        <taxon>Eukaryota</taxon>
        <taxon>Metazoa</taxon>
        <taxon>Ecdysozoa</taxon>
        <taxon>Arthropoda</taxon>
        <taxon>Hexapoda</taxon>
        <taxon>Insecta</taxon>
        <taxon>Pterygota</taxon>
        <taxon>Neoptera</taxon>
        <taxon>Endopterygota</taxon>
        <taxon>Hymenoptera</taxon>
        <taxon>Apocrita</taxon>
        <taxon>Aculeata</taxon>
        <taxon>Vespoidea</taxon>
        <taxon>Vespidae</taxon>
        <taxon>Eumeninae</taxon>
        <taxon>Odynerus</taxon>
    </lineage>
</organism>
<proteinExistence type="predicted"/>